<evidence type="ECO:0000313" key="10">
    <source>
        <dbReference type="EMBL" id="MFL0251038.1"/>
    </source>
</evidence>
<feature type="domain" description="HTH luxR-type" evidence="8">
    <location>
        <begin position="144"/>
        <end position="209"/>
    </location>
</feature>
<dbReference type="SUPFAM" id="SSF46894">
    <property type="entry name" value="C-terminal effector domain of the bipartite response regulators"/>
    <property type="match status" value="1"/>
</dbReference>
<dbReference type="InterPro" id="IPR000792">
    <property type="entry name" value="Tscrpt_reg_LuxR_C"/>
</dbReference>
<dbReference type="Gene3D" id="3.40.50.2300">
    <property type="match status" value="1"/>
</dbReference>
<dbReference type="InterPro" id="IPR039420">
    <property type="entry name" value="WalR-like"/>
</dbReference>
<dbReference type="EMBL" id="JBJIAA010000008">
    <property type="protein sequence ID" value="MFL0251038.1"/>
    <property type="molecule type" value="Genomic_DNA"/>
</dbReference>
<proteinExistence type="predicted"/>
<keyword evidence="11" id="KW-1185">Reference proteome</keyword>
<keyword evidence="4" id="KW-0238">DNA-binding</keyword>
<keyword evidence="2 7" id="KW-0597">Phosphoprotein</keyword>
<evidence type="ECO:0000256" key="6">
    <source>
        <dbReference type="ARBA" id="ARBA00024867"/>
    </source>
</evidence>
<dbReference type="CDD" id="cd17535">
    <property type="entry name" value="REC_NarL-like"/>
    <property type="match status" value="1"/>
</dbReference>
<keyword evidence="3" id="KW-0805">Transcription regulation</keyword>
<evidence type="ECO:0000256" key="7">
    <source>
        <dbReference type="PROSITE-ProRule" id="PRU00169"/>
    </source>
</evidence>
<dbReference type="SMART" id="SM00421">
    <property type="entry name" value="HTH_LUXR"/>
    <property type="match status" value="1"/>
</dbReference>
<keyword evidence="5" id="KW-0804">Transcription</keyword>
<dbReference type="SMART" id="SM00448">
    <property type="entry name" value="REC"/>
    <property type="match status" value="1"/>
</dbReference>
<evidence type="ECO:0000256" key="5">
    <source>
        <dbReference type="ARBA" id="ARBA00023163"/>
    </source>
</evidence>
<evidence type="ECO:0000259" key="9">
    <source>
        <dbReference type="PROSITE" id="PS50110"/>
    </source>
</evidence>
<comment type="caution">
    <text evidence="10">The sequence shown here is derived from an EMBL/GenBank/DDBJ whole genome shotgun (WGS) entry which is preliminary data.</text>
</comment>
<dbReference type="PRINTS" id="PR00038">
    <property type="entry name" value="HTHLUXR"/>
</dbReference>
<dbReference type="PROSITE" id="PS50110">
    <property type="entry name" value="RESPONSE_REGULATORY"/>
    <property type="match status" value="1"/>
</dbReference>
<evidence type="ECO:0000256" key="2">
    <source>
        <dbReference type="ARBA" id="ARBA00022553"/>
    </source>
</evidence>
<sequence length="210" mass="23016">MNKIKVLIADDQSIIRDGLKLILDMEEDLTVVGAAANGNEALELTEKLKPDVILMDIRMPKCDGVIGTQKISEAYPDIKIIILTTFLEDDYIFEALKYGAKGYLLKDVESDKLAGSIRTVVNGGVLIDPAVAAKIVTGLGGNSKPKKIDDLTQRESEIVKLIAEGNTNKEIAKLLFISEGTVKNHVTNILSKLDLRDRTQIALYAKNHLN</sequence>
<evidence type="ECO:0000313" key="11">
    <source>
        <dbReference type="Proteomes" id="UP001623592"/>
    </source>
</evidence>
<name>A0ABW8TF22_9CLOT</name>
<dbReference type="PROSITE" id="PS00622">
    <property type="entry name" value="HTH_LUXR_1"/>
    <property type="match status" value="1"/>
</dbReference>
<evidence type="ECO:0000259" key="8">
    <source>
        <dbReference type="PROSITE" id="PS50043"/>
    </source>
</evidence>
<dbReference type="PANTHER" id="PTHR43214">
    <property type="entry name" value="TWO-COMPONENT RESPONSE REGULATOR"/>
    <property type="match status" value="1"/>
</dbReference>
<evidence type="ECO:0000256" key="3">
    <source>
        <dbReference type="ARBA" id="ARBA00023015"/>
    </source>
</evidence>
<dbReference type="InterPro" id="IPR016032">
    <property type="entry name" value="Sig_transdc_resp-reg_C-effctor"/>
</dbReference>
<feature type="modified residue" description="4-aspartylphosphate" evidence="7">
    <location>
        <position position="56"/>
    </location>
</feature>
<dbReference type="InterPro" id="IPR001789">
    <property type="entry name" value="Sig_transdc_resp-reg_receiver"/>
</dbReference>
<gene>
    <name evidence="10" type="ORF">ACJDT4_11445</name>
</gene>
<dbReference type="PROSITE" id="PS50043">
    <property type="entry name" value="HTH_LUXR_2"/>
    <property type="match status" value="1"/>
</dbReference>
<comment type="function">
    <text evidence="6">May play the central regulatory role in sporulation. It may be an element of the effector pathway responsible for the activation of sporulation genes in response to nutritional stress. Spo0A may act in concert with spo0H (a sigma factor) to control the expression of some genes that are critical to the sporulation process.</text>
</comment>
<dbReference type="Proteomes" id="UP001623592">
    <property type="component" value="Unassembled WGS sequence"/>
</dbReference>
<evidence type="ECO:0000256" key="1">
    <source>
        <dbReference type="ARBA" id="ARBA00018672"/>
    </source>
</evidence>
<organism evidence="10 11">
    <name type="scientific">Clostridium neuense</name>
    <dbReference type="NCBI Taxonomy" id="1728934"/>
    <lineage>
        <taxon>Bacteria</taxon>
        <taxon>Bacillati</taxon>
        <taxon>Bacillota</taxon>
        <taxon>Clostridia</taxon>
        <taxon>Eubacteriales</taxon>
        <taxon>Clostridiaceae</taxon>
        <taxon>Clostridium</taxon>
    </lineage>
</organism>
<dbReference type="InterPro" id="IPR058245">
    <property type="entry name" value="NreC/VraR/RcsB-like_REC"/>
</dbReference>
<feature type="domain" description="Response regulatory" evidence="9">
    <location>
        <begin position="5"/>
        <end position="121"/>
    </location>
</feature>
<dbReference type="Pfam" id="PF00072">
    <property type="entry name" value="Response_reg"/>
    <property type="match status" value="1"/>
</dbReference>
<dbReference type="CDD" id="cd06170">
    <property type="entry name" value="LuxR_C_like"/>
    <property type="match status" value="1"/>
</dbReference>
<protein>
    <recommendedName>
        <fullName evidence="1">Stage 0 sporulation protein A homolog</fullName>
    </recommendedName>
</protein>
<evidence type="ECO:0000256" key="4">
    <source>
        <dbReference type="ARBA" id="ARBA00023125"/>
    </source>
</evidence>
<reference evidence="10 11" key="1">
    <citation type="submission" date="2024-11" db="EMBL/GenBank/DDBJ databases">
        <authorList>
            <person name="Heng Y.C."/>
            <person name="Lim A.C.H."/>
            <person name="Lee J.K.Y."/>
            <person name="Kittelmann S."/>
        </authorList>
    </citation>
    <scope>NUCLEOTIDE SEQUENCE [LARGE SCALE GENOMIC DNA]</scope>
    <source>
        <strain evidence="10 11">WILCCON 0114</strain>
    </source>
</reference>
<dbReference type="InterPro" id="IPR011006">
    <property type="entry name" value="CheY-like_superfamily"/>
</dbReference>
<accession>A0ABW8TF22</accession>
<dbReference type="Pfam" id="PF00196">
    <property type="entry name" value="GerE"/>
    <property type="match status" value="1"/>
</dbReference>
<dbReference type="PANTHER" id="PTHR43214:SF40">
    <property type="entry name" value="TRANSCRIPTIONAL REGULATORY PROTEIN LNRK"/>
    <property type="match status" value="1"/>
</dbReference>
<dbReference type="SUPFAM" id="SSF52172">
    <property type="entry name" value="CheY-like"/>
    <property type="match status" value="1"/>
</dbReference>
<dbReference type="RefSeq" id="WP_406787694.1">
    <property type="nucleotide sequence ID" value="NZ_JBJIAA010000008.1"/>
</dbReference>